<dbReference type="OrthoDB" id="9786188at2"/>
<organism evidence="2 3">
    <name type="scientific">Oceanicola granulosus (strain ATCC BAA-861 / DSM 15982 / KCTC 12143 / HTCC2516)</name>
    <dbReference type="NCBI Taxonomy" id="314256"/>
    <lineage>
        <taxon>Bacteria</taxon>
        <taxon>Pseudomonadati</taxon>
        <taxon>Pseudomonadota</taxon>
        <taxon>Alphaproteobacteria</taxon>
        <taxon>Rhodobacterales</taxon>
        <taxon>Roseobacteraceae</taxon>
        <taxon>Oceanicola</taxon>
    </lineage>
</organism>
<dbReference type="InterPro" id="IPR036514">
    <property type="entry name" value="SGNH_hydro_sf"/>
</dbReference>
<dbReference type="eggNOG" id="COG2755">
    <property type="taxonomic scope" value="Bacteria"/>
</dbReference>
<reference evidence="2 3" key="1">
    <citation type="journal article" date="2010" name="J. Bacteriol.">
        <title>Genome sequences of Oceanicola granulosus HTCC2516(T) and Oceanicola batsensis HTCC2597(TDelta).</title>
        <authorList>
            <person name="Thrash J.C."/>
            <person name="Cho J.C."/>
            <person name="Vergin K.L."/>
            <person name="Giovannoni S.J."/>
        </authorList>
    </citation>
    <scope>NUCLEOTIDE SEQUENCE [LARGE SCALE GENOMIC DNA]</scope>
    <source>
        <strain evidence="3">ATCC BAA-861 / DSM 15982 / KCTC 12143 / HTCC2516</strain>
    </source>
</reference>
<dbReference type="Gene3D" id="3.40.50.1110">
    <property type="entry name" value="SGNH hydrolase"/>
    <property type="match status" value="1"/>
</dbReference>
<dbReference type="AlphaFoldDB" id="Q2CA69"/>
<dbReference type="HOGENOM" id="CLU_051180_1_2_5"/>
<comment type="caution">
    <text evidence="2">The sequence shown here is derived from an EMBL/GenBank/DDBJ whole genome shotgun (WGS) entry which is preliminary data.</text>
</comment>
<dbReference type="SUPFAM" id="SSF52266">
    <property type="entry name" value="SGNH hydrolase"/>
    <property type="match status" value="1"/>
</dbReference>
<feature type="domain" description="SGNH hydrolase-type esterase" evidence="1">
    <location>
        <begin position="42"/>
        <end position="209"/>
    </location>
</feature>
<keyword evidence="3" id="KW-1185">Reference proteome</keyword>
<evidence type="ECO:0000259" key="1">
    <source>
        <dbReference type="Pfam" id="PF13472"/>
    </source>
</evidence>
<sequence length="237" mass="24242">MERLSGLFGSLRYGAVRAGCNSVAAIALAGCAANAETVTIAALGDSLTAGYGLPAGQGFVPQLEAWLLAQGADVNVVNAGVSGDTTAGGLARVDWAITGDTDAMILELGANDFLRGIDPAVSRENLAGILEASREAGLETLLVAIPASNNYGADYRIAFDGMYTDLADEFDVPLYPDFFAALDTAEDTSGAAQRYFQADGLHPNAEGVALIVEAIGPEVLKLVEAASAQAAAQTVAE</sequence>
<dbReference type="InterPro" id="IPR051532">
    <property type="entry name" value="Ester_Hydrolysis_Enzymes"/>
</dbReference>
<dbReference type="InterPro" id="IPR013830">
    <property type="entry name" value="SGNH_hydro"/>
</dbReference>
<evidence type="ECO:0000313" key="3">
    <source>
        <dbReference type="Proteomes" id="UP000003635"/>
    </source>
</evidence>
<dbReference type="PANTHER" id="PTHR30383:SF24">
    <property type="entry name" value="THIOESTERASE 1_PROTEASE 1_LYSOPHOSPHOLIPASE L1"/>
    <property type="match status" value="1"/>
</dbReference>
<dbReference type="STRING" id="314256.OG2516_13851"/>
<dbReference type="RefSeq" id="WP_007256286.1">
    <property type="nucleotide sequence ID" value="NZ_CH724108.1"/>
</dbReference>
<evidence type="ECO:0000313" key="2">
    <source>
        <dbReference type="EMBL" id="EAR49576.1"/>
    </source>
</evidence>
<name>Q2CA69_OCEGH</name>
<dbReference type="Proteomes" id="UP000003635">
    <property type="component" value="Unassembled WGS sequence"/>
</dbReference>
<dbReference type="PANTHER" id="PTHR30383">
    <property type="entry name" value="THIOESTERASE 1/PROTEASE 1/LYSOPHOSPHOLIPASE L1"/>
    <property type="match status" value="1"/>
</dbReference>
<protein>
    <submittedName>
        <fullName evidence="2">Lipolytic enzyme, G-D-S-L family protein</fullName>
    </submittedName>
</protein>
<proteinExistence type="predicted"/>
<accession>Q2CA69</accession>
<dbReference type="GO" id="GO:0004622">
    <property type="term" value="F:phosphatidylcholine lysophospholipase activity"/>
    <property type="evidence" value="ECO:0007669"/>
    <property type="project" value="TreeGrafter"/>
</dbReference>
<dbReference type="PROSITE" id="PS51257">
    <property type="entry name" value="PROKAR_LIPOPROTEIN"/>
    <property type="match status" value="1"/>
</dbReference>
<dbReference type="Pfam" id="PF13472">
    <property type="entry name" value="Lipase_GDSL_2"/>
    <property type="match status" value="1"/>
</dbReference>
<dbReference type="EMBL" id="AAOT01000059">
    <property type="protein sequence ID" value="EAR49576.1"/>
    <property type="molecule type" value="Genomic_DNA"/>
</dbReference>
<gene>
    <name evidence="2" type="ORF">OG2516_13851</name>
</gene>
<dbReference type="CDD" id="cd01822">
    <property type="entry name" value="Lysophospholipase_L1_like"/>
    <property type="match status" value="1"/>
</dbReference>